<sequence length="132" mass="15392">MRDSNYFPDATPEKSLGFKLVLILVAIMTISFSFFRVKRIIEDSVQLDPTLGIEPLWYTYTVLAMAIITLVALWFTYQYKKWGVYATASALFIIVILNPEFSLQKTLLPMFTLFTFVGYGLFEIIPRWKYYS</sequence>
<reference evidence="2 3" key="1">
    <citation type="submission" date="2019-01" db="EMBL/GenBank/DDBJ databases">
        <title>Whole Genome of Ornithobacterium rhinotracheale FARPER-174b.</title>
        <authorList>
            <person name="Tataje-Lavanda L.A."/>
            <person name="Montalvan A."/>
            <person name="Montesinos R."/>
            <person name="Zimic M."/>
            <person name="Fernandez-Sanchez M."/>
            <person name="Fernandez-Diaz M."/>
        </authorList>
    </citation>
    <scope>NUCLEOTIDE SEQUENCE [LARGE SCALE GENOMIC DNA]</scope>
    <source>
        <strain evidence="2 3">FARPER-174b</strain>
    </source>
</reference>
<feature type="transmembrane region" description="Helical" evidence="1">
    <location>
        <begin position="57"/>
        <end position="75"/>
    </location>
</feature>
<accession>A0A410JRW5</accession>
<dbReference type="AlphaFoldDB" id="A0A410JRW5"/>
<feature type="transmembrane region" description="Helical" evidence="1">
    <location>
        <begin position="82"/>
        <end position="101"/>
    </location>
</feature>
<keyword evidence="1" id="KW-1133">Transmembrane helix</keyword>
<feature type="transmembrane region" description="Helical" evidence="1">
    <location>
        <begin position="107"/>
        <end position="125"/>
    </location>
</feature>
<evidence type="ECO:0000313" key="3">
    <source>
        <dbReference type="Proteomes" id="UP000287701"/>
    </source>
</evidence>
<name>A0A410JRW5_ORNRH</name>
<evidence type="ECO:0000256" key="1">
    <source>
        <dbReference type="SAM" id="Phobius"/>
    </source>
</evidence>
<evidence type="ECO:0000313" key="2">
    <source>
        <dbReference type="EMBL" id="QAR30889.1"/>
    </source>
</evidence>
<dbReference type="RefSeq" id="WP_128501354.1">
    <property type="nucleotide sequence ID" value="NZ_CP035107.1"/>
</dbReference>
<proteinExistence type="predicted"/>
<keyword evidence="1" id="KW-0812">Transmembrane</keyword>
<dbReference type="OrthoDB" id="1448102at2"/>
<gene>
    <name evidence="2" type="ORF">EQP59_05860</name>
</gene>
<keyword evidence="1" id="KW-0472">Membrane</keyword>
<dbReference type="Proteomes" id="UP000287701">
    <property type="component" value="Chromosome"/>
</dbReference>
<feature type="transmembrane region" description="Helical" evidence="1">
    <location>
        <begin position="20"/>
        <end position="37"/>
    </location>
</feature>
<protein>
    <submittedName>
        <fullName evidence="2">Uncharacterized protein</fullName>
    </submittedName>
</protein>
<organism evidence="2 3">
    <name type="scientific">Ornithobacterium rhinotracheale</name>
    <dbReference type="NCBI Taxonomy" id="28251"/>
    <lineage>
        <taxon>Bacteria</taxon>
        <taxon>Pseudomonadati</taxon>
        <taxon>Bacteroidota</taxon>
        <taxon>Flavobacteriia</taxon>
        <taxon>Flavobacteriales</taxon>
        <taxon>Weeksellaceae</taxon>
        <taxon>Ornithobacterium</taxon>
    </lineage>
</organism>
<dbReference type="EMBL" id="CP035107">
    <property type="protein sequence ID" value="QAR30889.1"/>
    <property type="molecule type" value="Genomic_DNA"/>
</dbReference>